<evidence type="ECO:0000313" key="13">
    <source>
        <dbReference type="Proteomes" id="UP000232883"/>
    </source>
</evidence>
<keyword evidence="13" id="KW-1185">Reference proteome</keyword>
<dbReference type="OrthoDB" id="9768177at2"/>
<evidence type="ECO:0000256" key="4">
    <source>
        <dbReference type="ARBA" id="ARBA00022692"/>
    </source>
</evidence>
<dbReference type="PROSITE" id="PS52016">
    <property type="entry name" value="TONB_DEPENDENT_REC_3"/>
    <property type="match status" value="1"/>
</dbReference>
<dbReference type="EMBL" id="CP025096">
    <property type="protein sequence ID" value="AUD07363.1"/>
    <property type="molecule type" value="Genomic_DNA"/>
</dbReference>
<accession>A0A2K8ZBW6</accession>
<dbReference type="Gene3D" id="2.60.40.1120">
    <property type="entry name" value="Carboxypeptidase-like, regulatory domain"/>
    <property type="match status" value="1"/>
</dbReference>
<evidence type="ECO:0000256" key="7">
    <source>
        <dbReference type="ARBA" id="ARBA00023237"/>
    </source>
</evidence>
<dbReference type="SUPFAM" id="SSF56935">
    <property type="entry name" value="Porins"/>
    <property type="match status" value="1"/>
</dbReference>
<protein>
    <submittedName>
        <fullName evidence="12">SusC/RagA family protein</fullName>
    </submittedName>
</protein>
<keyword evidence="7 8" id="KW-0998">Cell outer membrane</keyword>
<evidence type="ECO:0000313" key="12">
    <source>
        <dbReference type="EMBL" id="AUD07363.1"/>
    </source>
</evidence>
<dbReference type="NCBIfam" id="TIGR04056">
    <property type="entry name" value="OMP_RagA_SusC"/>
    <property type="match status" value="1"/>
</dbReference>
<dbReference type="PROSITE" id="PS00018">
    <property type="entry name" value="EF_HAND_1"/>
    <property type="match status" value="1"/>
</dbReference>
<dbReference type="AlphaFoldDB" id="A0A2K8ZBW6"/>
<evidence type="ECO:0000256" key="2">
    <source>
        <dbReference type="ARBA" id="ARBA00022448"/>
    </source>
</evidence>
<dbReference type="SUPFAM" id="SSF49464">
    <property type="entry name" value="Carboxypeptidase regulatory domain-like"/>
    <property type="match status" value="1"/>
</dbReference>
<keyword evidence="2 8" id="KW-0813">Transport</keyword>
<dbReference type="Gene3D" id="2.170.130.10">
    <property type="entry name" value="TonB-dependent receptor, plug domain"/>
    <property type="match status" value="1"/>
</dbReference>
<evidence type="ECO:0000256" key="6">
    <source>
        <dbReference type="ARBA" id="ARBA00023136"/>
    </source>
</evidence>
<dbReference type="KEGG" id="spir:CWM47_18215"/>
<proteinExistence type="inferred from homology"/>
<dbReference type="InterPro" id="IPR000531">
    <property type="entry name" value="Beta-barrel_TonB"/>
</dbReference>
<dbReference type="InterPro" id="IPR039426">
    <property type="entry name" value="TonB-dep_rcpt-like"/>
</dbReference>
<dbReference type="InterPro" id="IPR008969">
    <property type="entry name" value="CarboxyPept-like_regulatory"/>
</dbReference>
<sequence length="1082" mass="118679">MKHALRQAYRTLPLFILSWLLCLGAFAQERKISGRITDGNDNSGLPGANVVVKGTQTGVVTDANGQFSLNVAANRDVLTISAIGYASQEVTIGSRTALAIALAPDIKTLNEVVVTGYGAQAKRDITGAVATVDTKQLLSVPATNVGQALQGRVAGVQVGNENAPGGGVMVRIRGFGTINDNSPLYVIDGVPTKGNLNTLNLNDVESMQILKDASAASIYGSRAGNGVVIITTKKGKAGKPKFTYDTYYGSQRHGKLLDMLNTQEYAQLIWESRINSGVVGANGNPVHSQFGNGATPVIPDFVLPSGASASDPRLARNPDGTYVNYNNDISSSKFLLITPANKTGTNWLEEIFKTAPIQNHQLGVSGGSETGRYAMSLNYFNQDGIMKYTGYKRYSLRANTEFNINKRVRVGQNFQVAYGERIGQPNGNNAESNPVSFAYRIQPIIPVYDVAGNFAGTRGGDLDNANNPMALLYRNKDNVQKEMRLFGNAYAEVDILPNLTARTSFGIDYNLFNYRNYTIRDIESAEARGSNTLTTNNSYEWTWTWYNTLTYNINLGDRHRFNVIAGTESIKSYFEFFDASRTNFAVDDIENRYLSAGTGVQTNNGGASNWRLASEFAKLNYALDDKYLIDLTVRRDRSSRFAPEFRSAVFPAASVGWRVSKENFFKPLTLINDLKFRAGLGQTGNQEIGNYNSYTQFSTNPATSFYDINGTRTSAIPGYELTQFGNAKAKWETTTSLNIGFDALLLKNKLSIGFDWYTRTTSDMLFPVQAPLTQGVATVPFQNIGSMRNRGVDLMINYGDKIGNSGLSYNVGANFSTYRNVVTKTNGDPSTQYFGINDERIQNFVVTQQGSPLASFFGYTIDGIFQTNEEAKAAPVQFGNAASENVAGRFKFRDINGDGVINTKDLSIIGSPHPKFTYGLNVNLNYKNFGLTLFGQGVQGNQIFNYTKYWTDFPTFGGNRSSRMLYQSWRPGATDAILPQLRSSDQVSIQPSTYYLESGSYFRMKNIQLTYQLPKLLLSKLGLSATSVYIQGQNLFTATKYSGMDPEVNLRAYSSGNDRQIGVDGGSYPVAKTVLVGLNLAF</sequence>
<gene>
    <name evidence="12" type="ORF">CWM47_18215</name>
</gene>
<dbReference type="Pfam" id="PF13715">
    <property type="entry name" value="CarbopepD_reg_2"/>
    <property type="match status" value="1"/>
</dbReference>
<keyword evidence="3 8" id="KW-1134">Transmembrane beta strand</keyword>
<evidence type="ECO:0000256" key="8">
    <source>
        <dbReference type="PROSITE-ProRule" id="PRU01360"/>
    </source>
</evidence>
<dbReference type="InterPro" id="IPR036942">
    <property type="entry name" value="Beta-barrel_TonB_sf"/>
</dbReference>
<organism evidence="12 13">
    <name type="scientific">Spirosoma pollinicola</name>
    <dbReference type="NCBI Taxonomy" id="2057025"/>
    <lineage>
        <taxon>Bacteria</taxon>
        <taxon>Pseudomonadati</taxon>
        <taxon>Bacteroidota</taxon>
        <taxon>Cytophagia</taxon>
        <taxon>Cytophagales</taxon>
        <taxon>Cytophagaceae</taxon>
        <taxon>Spirosoma</taxon>
    </lineage>
</organism>
<evidence type="ECO:0000256" key="9">
    <source>
        <dbReference type="RuleBase" id="RU003357"/>
    </source>
</evidence>
<dbReference type="Gene3D" id="2.40.170.20">
    <property type="entry name" value="TonB-dependent receptor, beta-barrel domain"/>
    <property type="match status" value="1"/>
</dbReference>
<feature type="domain" description="TonB-dependent receptor plug" evidence="11">
    <location>
        <begin position="122"/>
        <end position="227"/>
    </location>
</feature>
<dbReference type="Pfam" id="PF00593">
    <property type="entry name" value="TonB_dep_Rec_b-barrel"/>
    <property type="match status" value="1"/>
</dbReference>
<dbReference type="InterPro" id="IPR012910">
    <property type="entry name" value="Plug_dom"/>
</dbReference>
<feature type="domain" description="TonB-dependent receptor-like beta-barrel" evidence="10">
    <location>
        <begin position="468"/>
        <end position="1035"/>
    </location>
</feature>
<dbReference type="Pfam" id="PF07715">
    <property type="entry name" value="Plug"/>
    <property type="match status" value="1"/>
</dbReference>
<keyword evidence="4 8" id="KW-0812">Transmembrane</keyword>
<keyword evidence="5 9" id="KW-0798">TonB box</keyword>
<dbReference type="Proteomes" id="UP000232883">
    <property type="component" value="Chromosome"/>
</dbReference>
<reference evidence="12 13" key="1">
    <citation type="submission" date="2017-11" db="EMBL/GenBank/DDBJ databases">
        <title>Taxonomic description and genome sequences of Spirosoma HA7 sp. nov., isolated from pollen microhabitat of Corylus avellana.</title>
        <authorList>
            <person name="Ambika Manirajan B."/>
            <person name="Suarez C."/>
            <person name="Ratering S."/>
            <person name="Geissler-Plaum R."/>
            <person name="Cardinale M."/>
            <person name="Sylvia S."/>
        </authorList>
    </citation>
    <scope>NUCLEOTIDE SEQUENCE [LARGE SCALE GENOMIC DNA]</scope>
    <source>
        <strain evidence="12 13">HA7</strain>
    </source>
</reference>
<dbReference type="GO" id="GO:0009279">
    <property type="term" value="C:cell outer membrane"/>
    <property type="evidence" value="ECO:0007669"/>
    <property type="project" value="UniProtKB-SubCell"/>
</dbReference>
<evidence type="ECO:0000256" key="3">
    <source>
        <dbReference type="ARBA" id="ARBA00022452"/>
    </source>
</evidence>
<evidence type="ECO:0000256" key="1">
    <source>
        <dbReference type="ARBA" id="ARBA00004571"/>
    </source>
</evidence>
<dbReference type="InterPro" id="IPR018247">
    <property type="entry name" value="EF_Hand_1_Ca_BS"/>
</dbReference>
<evidence type="ECO:0000259" key="10">
    <source>
        <dbReference type="Pfam" id="PF00593"/>
    </source>
</evidence>
<dbReference type="InterPro" id="IPR037066">
    <property type="entry name" value="Plug_dom_sf"/>
</dbReference>
<comment type="subcellular location">
    <subcellularLocation>
        <location evidence="1 8">Cell outer membrane</location>
        <topology evidence="1 8">Multi-pass membrane protein</topology>
    </subcellularLocation>
</comment>
<dbReference type="RefSeq" id="WP_100993930.1">
    <property type="nucleotide sequence ID" value="NZ_CP025096.1"/>
</dbReference>
<evidence type="ECO:0000256" key="5">
    <source>
        <dbReference type="ARBA" id="ARBA00023077"/>
    </source>
</evidence>
<dbReference type="InterPro" id="IPR023996">
    <property type="entry name" value="TonB-dep_OMP_SusC/RagA"/>
</dbReference>
<keyword evidence="6 8" id="KW-0472">Membrane</keyword>
<dbReference type="NCBIfam" id="TIGR04057">
    <property type="entry name" value="SusC_RagA_signa"/>
    <property type="match status" value="1"/>
</dbReference>
<evidence type="ECO:0000259" key="11">
    <source>
        <dbReference type="Pfam" id="PF07715"/>
    </source>
</evidence>
<name>A0A2K8ZBW6_9BACT</name>
<dbReference type="InterPro" id="IPR023997">
    <property type="entry name" value="TonB-dep_OMP_SusC/RagA_CS"/>
</dbReference>
<comment type="similarity">
    <text evidence="8 9">Belongs to the TonB-dependent receptor family.</text>
</comment>